<keyword evidence="4" id="KW-0235">DNA replication</keyword>
<dbReference type="EMBL" id="MHOZ01000051">
    <property type="protein sequence ID" value="OGZ71755.1"/>
    <property type="molecule type" value="Genomic_DNA"/>
</dbReference>
<sequence>MLDQKLEKNKYCVIVNGVVVKDGKILLAQRSLEEKHVPGCWSPPGGKLEETGTVWHALEKTVKKEILEEVGVEVEDKMYLLANNTFEHKEDDLLVLANVFLCKYKSGEPKPLEDTIAVKWVGEDEIGNYEFTHDNVKNYIVKAFEFLKNNQW</sequence>
<dbReference type="PANTHER" id="PTHR47707">
    <property type="entry name" value="8-OXO-DGTP DIPHOSPHATASE"/>
    <property type="match status" value="1"/>
</dbReference>
<comment type="similarity">
    <text evidence="2">Belongs to the Nudix hydrolase family.</text>
</comment>
<organism evidence="13 14">
    <name type="scientific">Candidatus Staskawiczbacteria bacterium RIFCSPLOWO2_01_FULL_37_25b</name>
    <dbReference type="NCBI Taxonomy" id="1802213"/>
    <lineage>
        <taxon>Bacteria</taxon>
        <taxon>Candidatus Staskawicziibacteriota</taxon>
    </lineage>
</organism>
<evidence type="ECO:0000256" key="2">
    <source>
        <dbReference type="ARBA" id="ARBA00005582"/>
    </source>
</evidence>
<keyword evidence="8" id="KW-0460">Magnesium</keyword>
<evidence type="ECO:0000256" key="6">
    <source>
        <dbReference type="ARBA" id="ARBA00022763"/>
    </source>
</evidence>
<dbReference type="PANTHER" id="PTHR47707:SF1">
    <property type="entry name" value="NUDIX HYDROLASE FAMILY PROTEIN"/>
    <property type="match status" value="1"/>
</dbReference>
<dbReference type="GO" id="GO:0046872">
    <property type="term" value="F:metal ion binding"/>
    <property type="evidence" value="ECO:0007669"/>
    <property type="project" value="UniProtKB-KW"/>
</dbReference>
<evidence type="ECO:0000256" key="8">
    <source>
        <dbReference type="ARBA" id="ARBA00022842"/>
    </source>
</evidence>
<dbReference type="SUPFAM" id="SSF55811">
    <property type="entry name" value="Nudix"/>
    <property type="match status" value="1"/>
</dbReference>
<evidence type="ECO:0000256" key="10">
    <source>
        <dbReference type="ARBA" id="ARBA00035861"/>
    </source>
</evidence>
<comment type="catalytic activity">
    <reaction evidence="10">
        <text>8-oxo-dGTP + H2O = 8-oxo-dGMP + diphosphate + H(+)</text>
        <dbReference type="Rhea" id="RHEA:31575"/>
        <dbReference type="ChEBI" id="CHEBI:15377"/>
        <dbReference type="ChEBI" id="CHEBI:15378"/>
        <dbReference type="ChEBI" id="CHEBI:33019"/>
        <dbReference type="ChEBI" id="CHEBI:63224"/>
        <dbReference type="ChEBI" id="CHEBI:77896"/>
        <dbReference type="EC" id="3.6.1.55"/>
    </reaction>
</comment>
<protein>
    <recommendedName>
        <fullName evidence="11">8-oxo-dGTP diphosphatase</fullName>
        <ecNumber evidence="11">3.6.1.55</ecNumber>
    </recommendedName>
</protein>
<evidence type="ECO:0000256" key="4">
    <source>
        <dbReference type="ARBA" id="ARBA00022705"/>
    </source>
</evidence>
<evidence type="ECO:0000256" key="3">
    <source>
        <dbReference type="ARBA" id="ARBA00022457"/>
    </source>
</evidence>
<dbReference type="GO" id="GO:0008413">
    <property type="term" value="F:8-oxo-7,8-dihydroguanosine triphosphate pyrophosphatase activity"/>
    <property type="evidence" value="ECO:0007669"/>
    <property type="project" value="TreeGrafter"/>
</dbReference>
<keyword evidence="6" id="KW-0227">DNA damage</keyword>
<evidence type="ECO:0000256" key="1">
    <source>
        <dbReference type="ARBA" id="ARBA00001946"/>
    </source>
</evidence>
<dbReference type="Pfam" id="PF00293">
    <property type="entry name" value="NUDIX"/>
    <property type="match status" value="1"/>
</dbReference>
<dbReference type="InterPro" id="IPR047127">
    <property type="entry name" value="MutT-like"/>
</dbReference>
<dbReference type="GO" id="GO:0035539">
    <property type="term" value="F:8-oxo-7,8-dihydrodeoxyguanosine triphosphate pyrophosphatase activity"/>
    <property type="evidence" value="ECO:0007669"/>
    <property type="project" value="UniProtKB-EC"/>
</dbReference>
<dbReference type="PROSITE" id="PS51462">
    <property type="entry name" value="NUDIX"/>
    <property type="match status" value="1"/>
</dbReference>
<dbReference type="InterPro" id="IPR000086">
    <property type="entry name" value="NUDIX_hydrolase_dom"/>
</dbReference>
<keyword evidence="3" id="KW-0515">Mutator protein</keyword>
<comment type="cofactor">
    <cofactor evidence="1">
        <name>Mg(2+)</name>
        <dbReference type="ChEBI" id="CHEBI:18420"/>
    </cofactor>
</comment>
<gene>
    <name evidence="13" type="ORF">A2998_03210</name>
</gene>
<keyword evidence="7" id="KW-0378">Hydrolase</keyword>
<evidence type="ECO:0000256" key="9">
    <source>
        <dbReference type="ARBA" id="ARBA00023204"/>
    </source>
</evidence>
<dbReference type="GO" id="GO:0044715">
    <property type="term" value="F:8-oxo-dGDP phosphatase activity"/>
    <property type="evidence" value="ECO:0007669"/>
    <property type="project" value="TreeGrafter"/>
</dbReference>
<dbReference type="Gene3D" id="3.90.79.10">
    <property type="entry name" value="Nucleoside Triphosphate Pyrophosphohydrolase"/>
    <property type="match status" value="1"/>
</dbReference>
<reference evidence="13 14" key="1">
    <citation type="journal article" date="2016" name="Nat. Commun.">
        <title>Thousands of microbial genomes shed light on interconnected biogeochemical processes in an aquifer system.</title>
        <authorList>
            <person name="Anantharaman K."/>
            <person name="Brown C.T."/>
            <person name="Hug L.A."/>
            <person name="Sharon I."/>
            <person name="Castelle C.J."/>
            <person name="Probst A.J."/>
            <person name="Thomas B.C."/>
            <person name="Singh A."/>
            <person name="Wilkins M.J."/>
            <person name="Karaoz U."/>
            <person name="Brodie E.L."/>
            <person name="Williams K.H."/>
            <person name="Hubbard S.S."/>
            <person name="Banfield J.F."/>
        </authorList>
    </citation>
    <scope>NUCLEOTIDE SEQUENCE [LARGE SCALE GENOMIC DNA]</scope>
</reference>
<evidence type="ECO:0000259" key="12">
    <source>
        <dbReference type="PROSITE" id="PS51462"/>
    </source>
</evidence>
<dbReference type="EC" id="3.6.1.55" evidence="11"/>
<dbReference type="Proteomes" id="UP000178826">
    <property type="component" value="Unassembled WGS sequence"/>
</dbReference>
<evidence type="ECO:0000313" key="13">
    <source>
        <dbReference type="EMBL" id="OGZ71755.1"/>
    </source>
</evidence>
<keyword evidence="5" id="KW-0479">Metal-binding</keyword>
<name>A0A1G2IAK3_9BACT</name>
<proteinExistence type="inferred from homology"/>
<evidence type="ECO:0000256" key="11">
    <source>
        <dbReference type="ARBA" id="ARBA00038905"/>
    </source>
</evidence>
<evidence type="ECO:0000256" key="7">
    <source>
        <dbReference type="ARBA" id="ARBA00022801"/>
    </source>
</evidence>
<dbReference type="GO" id="GO:0006281">
    <property type="term" value="P:DNA repair"/>
    <property type="evidence" value="ECO:0007669"/>
    <property type="project" value="UniProtKB-KW"/>
</dbReference>
<keyword evidence="9" id="KW-0234">DNA repair</keyword>
<feature type="domain" description="Nudix hydrolase" evidence="12">
    <location>
        <begin position="5"/>
        <end position="145"/>
    </location>
</feature>
<comment type="caution">
    <text evidence="13">The sequence shown here is derived from an EMBL/GenBank/DDBJ whole genome shotgun (WGS) entry which is preliminary data.</text>
</comment>
<accession>A0A1G2IAK3</accession>
<dbReference type="GO" id="GO:0006260">
    <property type="term" value="P:DNA replication"/>
    <property type="evidence" value="ECO:0007669"/>
    <property type="project" value="UniProtKB-KW"/>
</dbReference>
<dbReference type="AlphaFoldDB" id="A0A1G2IAK3"/>
<evidence type="ECO:0000313" key="14">
    <source>
        <dbReference type="Proteomes" id="UP000178826"/>
    </source>
</evidence>
<dbReference type="GO" id="GO:0044716">
    <property type="term" value="F:8-oxo-GDP phosphatase activity"/>
    <property type="evidence" value="ECO:0007669"/>
    <property type="project" value="TreeGrafter"/>
</dbReference>
<dbReference type="InterPro" id="IPR015797">
    <property type="entry name" value="NUDIX_hydrolase-like_dom_sf"/>
</dbReference>
<evidence type="ECO:0000256" key="5">
    <source>
        <dbReference type="ARBA" id="ARBA00022723"/>
    </source>
</evidence>